<comment type="cofactor">
    <cofactor evidence="12">
        <name>Mg(2+)</name>
        <dbReference type="ChEBI" id="CHEBI:18420"/>
    </cofactor>
    <cofactor evidence="12">
        <name>Mn(2+)</name>
        <dbReference type="ChEBI" id="CHEBI:29035"/>
    </cofactor>
    <text evidence="12">Magnesium. Can also use manganese.</text>
</comment>
<evidence type="ECO:0000256" key="6">
    <source>
        <dbReference type="ARBA" id="ARBA00022723"/>
    </source>
</evidence>
<evidence type="ECO:0000256" key="3">
    <source>
        <dbReference type="ARBA" id="ARBA00016337"/>
    </source>
</evidence>
<dbReference type="GO" id="GO:0016740">
    <property type="term" value="F:transferase activity"/>
    <property type="evidence" value="ECO:0007669"/>
    <property type="project" value="UniProtKB-UniRule"/>
</dbReference>
<dbReference type="RefSeq" id="WP_187553988.1">
    <property type="nucleotide sequence ID" value="NZ_BMZL01000001.1"/>
</dbReference>
<dbReference type="EC" id="2.7.1.180" evidence="2 11"/>
<dbReference type="GO" id="GO:0046872">
    <property type="term" value="F:metal ion binding"/>
    <property type="evidence" value="ECO:0007669"/>
    <property type="project" value="UniProtKB-UniRule"/>
</dbReference>
<feature type="binding site" evidence="12">
    <location>
        <position position="261"/>
    </location>
    <ligand>
        <name>Mg(2+)</name>
        <dbReference type="ChEBI" id="CHEBI:18420"/>
    </ligand>
</feature>
<comment type="similarity">
    <text evidence="1 11">Belongs to the ApbE family.</text>
</comment>
<protein>
    <recommendedName>
        <fullName evidence="3 11">FAD:protein FMN transferase</fullName>
        <ecNumber evidence="2 11">2.7.1.180</ecNumber>
    </recommendedName>
    <alternativeName>
        <fullName evidence="9 11">Flavin transferase</fullName>
    </alternativeName>
</protein>
<accession>A0A7G9SUF0</accession>
<dbReference type="PANTHER" id="PTHR30040:SF2">
    <property type="entry name" value="FAD:PROTEIN FMN TRANSFERASE"/>
    <property type="match status" value="1"/>
</dbReference>
<dbReference type="Proteomes" id="UP000515804">
    <property type="component" value="Chromosome"/>
</dbReference>
<dbReference type="AlphaFoldDB" id="A0A7G9SUF0"/>
<dbReference type="EMBL" id="CP060719">
    <property type="protein sequence ID" value="QNN71475.1"/>
    <property type="molecule type" value="Genomic_DNA"/>
</dbReference>
<dbReference type="PANTHER" id="PTHR30040">
    <property type="entry name" value="THIAMINE BIOSYNTHESIS LIPOPROTEIN APBE"/>
    <property type="match status" value="1"/>
</dbReference>
<dbReference type="Gene3D" id="3.10.520.10">
    <property type="entry name" value="ApbE-like domains"/>
    <property type="match status" value="1"/>
</dbReference>
<gene>
    <name evidence="13" type="ORF">H9L16_01275</name>
</gene>
<evidence type="ECO:0000313" key="13">
    <source>
        <dbReference type="EMBL" id="QNN71475.1"/>
    </source>
</evidence>
<proteinExistence type="inferred from homology"/>
<feature type="binding site" evidence="12">
    <location>
        <position position="265"/>
    </location>
    <ligand>
        <name>Mg(2+)</name>
        <dbReference type="ChEBI" id="CHEBI:18420"/>
    </ligand>
</feature>
<evidence type="ECO:0000256" key="8">
    <source>
        <dbReference type="ARBA" id="ARBA00022842"/>
    </source>
</evidence>
<dbReference type="KEGG" id="tcn:H9L16_01275"/>
<feature type="binding site" evidence="12">
    <location>
        <position position="140"/>
    </location>
    <ligand>
        <name>Mg(2+)</name>
        <dbReference type="ChEBI" id="CHEBI:18420"/>
    </ligand>
</feature>
<keyword evidence="6 11" id="KW-0479">Metal-binding</keyword>
<dbReference type="PIRSF" id="PIRSF006268">
    <property type="entry name" value="ApbE"/>
    <property type="match status" value="1"/>
</dbReference>
<reference evidence="13 14" key="1">
    <citation type="submission" date="2020-08" db="EMBL/GenBank/DDBJ databases">
        <title>Genome sequence of Thermomonas carbonis KCTC 42013T.</title>
        <authorList>
            <person name="Hyun D.-W."/>
            <person name="Bae J.-W."/>
        </authorList>
    </citation>
    <scope>NUCLEOTIDE SEQUENCE [LARGE SCALE GENOMIC DNA]</scope>
    <source>
        <strain evidence="13 14">KCTC 42013</strain>
    </source>
</reference>
<name>A0A7G9SUF0_9GAMM</name>
<keyword evidence="4 11" id="KW-0285">Flavoprotein</keyword>
<evidence type="ECO:0000256" key="9">
    <source>
        <dbReference type="ARBA" id="ARBA00031306"/>
    </source>
</evidence>
<comment type="catalytic activity">
    <reaction evidence="10 11">
        <text>L-threonyl-[protein] + FAD = FMN-L-threonyl-[protein] + AMP + H(+)</text>
        <dbReference type="Rhea" id="RHEA:36847"/>
        <dbReference type="Rhea" id="RHEA-COMP:11060"/>
        <dbReference type="Rhea" id="RHEA-COMP:11061"/>
        <dbReference type="ChEBI" id="CHEBI:15378"/>
        <dbReference type="ChEBI" id="CHEBI:30013"/>
        <dbReference type="ChEBI" id="CHEBI:57692"/>
        <dbReference type="ChEBI" id="CHEBI:74257"/>
        <dbReference type="ChEBI" id="CHEBI:456215"/>
        <dbReference type="EC" id="2.7.1.180"/>
    </reaction>
</comment>
<organism evidence="13 14">
    <name type="scientific">Thermomonas carbonis</name>
    <dbReference type="NCBI Taxonomy" id="1463158"/>
    <lineage>
        <taxon>Bacteria</taxon>
        <taxon>Pseudomonadati</taxon>
        <taxon>Pseudomonadota</taxon>
        <taxon>Gammaproteobacteria</taxon>
        <taxon>Lysobacterales</taxon>
        <taxon>Lysobacteraceae</taxon>
        <taxon>Thermomonas</taxon>
    </lineage>
</organism>
<dbReference type="Pfam" id="PF02424">
    <property type="entry name" value="ApbE"/>
    <property type="match status" value="1"/>
</dbReference>
<keyword evidence="5 11" id="KW-0808">Transferase</keyword>
<evidence type="ECO:0000256" key="10">
    <source>
        <dbReference type="ARBA" id="ARBA00048540"/>
    </source>
</evidence>
<keyword evidence="8 11" id="KW-0460">Magnesium</keyword>
<dbReference type="InterPro" id="IPR003374">
    <property type="entry name" value="ApbE-like_sf"/>
</dbReference>
<keyword evidence="7 11" id="KW-0274">FAD</keyword>
<sequence>MGTTWSVRLNAARHVDVHALHAGIQARLDRVVAQMSTWEPGSDISAFNRAAAGTWLRIPEEFFAVLSCALRIAEASDGAFDPTIGSLVGLWGFGAEAAIGEVPSMPERDAARDAVGWRRIELRGDGEVLQPGGLRLDLSAIAKGFGADLVVTGLRDAGIAGALVEVGGELHGYGRKPDGTPWRVLVEAGPEEDDDSLEPRVLELDGIAVATSGDRWHHYTRRDEQGEQRRYTHTLDPRSGAPVEHAAVAVTVVARDAMHADAWATALTVLGEAAGFALAEREGLAVRYLSRDANGALHERMTDAFRKHLAP</sequence>
<evidence type="ECO:0000256" key="12">
    <source>
        <dbReference type="PIRSR" id="PIRSR006268-2"/>
    </source>
</evidence>
<evidence type="ECO:0000256" key="2">
    <source>
        <dbReference type="ARBA" id="ARBA00011955"/>
    </source>
</evidence>
<keyword evidence="14" id="KW-1185">Reference proteome</keyword>
<evidence type="ECO:0000256" key="11">
    <source>
        <dbReference type="PIRNR" id="PIRNR006268"/>
    </source>
</evidence>
<evidence type="ECO:0000256" key="7">
    <source>
        <dbReference type="ARBA" id="ARBA00022827"/>
    </source>
</evidence>
<dbReference type="InterPro" id="IPR024932">
    <property type="entry name" value="ApbE"/>
</dbReference>
<evidence type="ECO:0000313" key="14">
    <source>
        <dbReference type="Proteomes" id="UP000515804"/>
    </source>
</evidence>
<evidence type="ECO:0000256" key="1">
    <source>
        <dbReference type="ARBA" id="ARBA00008282"/>
    </source>
</evidence>
<evidence type="ECO:0000256" key="5">
    <source>
        <dbReference type="ARBA" id="ARBA00022679"/>
    </source>
</evidence>
<dbReference type="SUPFAM" id="SSF143631">
    <property type="entry name" value="ApbE-like"/>
    <property type="match status" value="1"/>
</dbReference>
<evidence type="ECO:0000256" key="4">
    <source>
        <dbReference type="ARBA" id="ARBA00022630"/>
    </source>
</evidence>